<name>A0A2U2J815_9FLAO</name>
<gene>
    <name evidence="1" type="ORF">DIS07_13830</name>
</gene>
<comment type="caution">
    <text evidence="1">The sequence shown here is derived from an EMBL/GenBank/DDBJ whole genome shotgun (WGS) entry which is preliminary data.</text>
</comment>
<dbReference type="RefSeq" id="WP_109405848.1">
    <property type="nucleotide sequence ID" value="NZ_QFFG01000006.1"/>
</dbReference>
<proteinExistence type="predicted"/>
<reference evidence="1 2" key="1">
    <citation type="submission" date="2018-05" db="EMBL/GenBank/DDBJ databases">
        <title>Polaribacter aquimarinus sp. nov., isolated from sediment in a sediment of sea.</title>
        <authorList>
            <person name="Lu D."/>
        </authorList>
    </citation>
    <scope>NUCLEOTIDE SEQUENCE [LARGE SCALE GENOMIC DNA]</scope>
    <source>
        <strain evidence="1 2">ZY113</strain>
    </source>
</reference>
<evidence type="ECO:0000313" key="1">
    <source>
        <dbReference type="EMBL" id="PWG04479.1"/>
    </source>
</evidence>
<dbReference type="EMBL" id="QFFG01000006">
    <property type="protein sequence ID" value="PWG04479.1"/>
    <property type="molecule type" value="Genomic_DNA"/>
</dbReference>
<sequence length="266" mass="31024">MVKKLLFFILLTSSITFSQSKKVLLKGKVIDSIGVVRNANIVNIKSNQGTFTSDLGYFEIYANVGDSLRISSIQHKTKTLVVNSYNYQNKIITIPLELVIYTLEEFELRRNNLSGRLGIDSKSVPKNRKDSLLRAAMDFSNVNMKIVEEDDYIDKRVRPNINNTDPTRNFVGVGGSAYFAFKYSEKLWKLRRELEIKKAFPYKIMNELGEDFFFKKLKIPVEKYFHFLDYCNPFEIENLHHKGRILEVIKILRRESISYLNIIKKE</sequence>
<dbReference type="InterPro" id="IPR008969">
    <property type="entry name" value="CarboxyPept-like_regulatory"/>
</dbReference>
<evidence type="ECO:0008006" key="3">
    <source>
        <dbReference type="Google" id="ProtNLM"/>
    </source>
</evidence>
<protein>
    <recommendedName>
        <fullName evidence="3">Carboxypeptidase-like regulatory domain-containing protein</fullName>
    </recommendedName>
</protein>
<dbReference type="AlphaFoldDB" id="A0A2U2J815"/>
<accession>A0A2U2J815</accession>
<dbReference type="OrthoDB" id="1417583at2"/>
<evidence type="ECO:0000313" key="2">
    <source>
        <dbReference type="Proteomes" id="UP000245670"/>
    </source>
</evidence>
<dbReference type="Proteomes" id="UP000245670">
    <property type="component" value="Unassembled WGS sequence"/>
</dbReference>
<organism evidence="1 2">
    <name type="scientific">Polaribacter aquimarinus</name>
    <dbReference type="NCBI Taxonomy" id="2100726"/>
    <lineage>
        <taxon>Bacteria</taxon>
        <taxon>Pseudomonadati</taxon>
        <taxon>Bacteroidota</taxon>
        <taxon>Flavobacteriia</taxon>
        <taxon>Flavobacteriales</taxon>
        <taxon>Flavobacteriaceae</taxon>
    </lineage>
</organism>
<dbReference type="SUPFAM" id="SSF49464">
    <property type="entry name" value="Carboxypeptidase regulatory domain-like"/>
    <property type="match status" value="1"/>
</dbReference>
<keyword evidence="2" id="KW-1185">Reference proteome</keyword>